<dbReference type="Pfam" id="PF09361">
    <property type="entry name" value="Phasin_2"/>
    <property type="match status" value="1"/>
</dbReference>
<organism evidence="3 4">
    <name type="scientific">Roseospira marina</name>
    <dbReference type="NCBI Taxonomy" id="140057"/>
    <lineage>
        <taxon>Bacteria</taxon>
        <taxon>Pseudomonadati</taxon>
        <taxon>Pseudomonadota</taxon>
        <taxon>Alphaproteobacteria</taxon>
        <taxon>Rhodospirillales</taxon>
        <taxon>Rhodospirillaceae</taxon>
        <taxon>Roseospira</taxon>
    </lineage>
</organism>
<accession>A0A5M6I8T8</accession>
<keyword evidence="4" id="KW-1185">Reference proteome</keyword>
<proteinExistence type="predicted"/>
<gene>
    <name evidence="3" type="ORF">F1188_14805</name>
</gene>
<feature type="compositionally biased region" description="Low complexity" evidence="1">
    <location>
        <begin position="148"/>
        <end position="158"/>
    </location>
</feature>
<dbReference type="EMBL" id="VWPJ01000015">
    <property type="protein sequence ID" value="KAA5604680.1"/>
    <property type="molecule type" value="Genomic_DNA"/>
</dbReference>
<dbReference type="OrthoDB" id="9812006at2"/>
<dbReference type="RefSeq" id="WP_150063219.1">
    <property type="nucleotide sequence ID" value="NZ_JACHII010000011.1"/>
</dbReference>
<dbReference type="NCBIfam" id="TIGR01841">
    <property type="entry name" value="phasin"/>
    <property type="match status" value="1"/>
</dbReference>
<evidence type="ECO:0000256" key="1">
    <source>
        <dbReference type="SAM" id="MobiDB-lite"/>
    </source>
</evidence>
<protein>
    <submittedName>
        <fullName evidence="3">Phasin family protein</fullName>
    </submittedName>
</protein>
<feature type="region of interest" description="Disordered" evidence="1">
    <location>
        <begin position="136"/>
        <end position="158"/>
    </location>
</feature>
<comment type="caution">
    <text evidence="3">The sequence shown here is derived from an EMBL/GenBank/DDBJ whole genome shotgun (WGS) entry which is preliminary data.</text>
</comment>
<dbReference type="AlphaFoldDB" id="A0A5M6I8T8"/>
<sequence>MAKQPEFFDFDFTKYLHDMKIPGVDLDAIVESQKKNMEALTNANRLAFEGMQAVMQRQAELLRQSIEEYAKTAQSMGDMKDPQDAIARQTDMAKQAFERMISNMREMSELLAKSNNEVFELLNKRFSETLEEMKGMMDKAEAPKPAPKKAATGASSAS</sequence>
<dbReference type="InterPro" id="IPR010127">
    <property type="entry name" value="Phasin_subfam-1"/>
</dbReference>
<reference evidence="3 4" key="1">
    <citation type="submission" date="2019-09" db="EMBL/GenBank/DDBJ databases">
        <title>Genome sequence of Roseospira marina, one of the more divergent members of the non-sulfur purple photosynthetic bacterial family, the Rhodospirillaceae.</title>
        <authorList>
            <person name="Meyer T."/>
            <person name="Kyndt J."/>
        </authorList>
    </citation>
    <scope>NUCLEOTIDE SEQUENCE [LARGE SCALE GENOMIC DNA]</scope>
    <source>
        <strain evidence="3 4">DSM 15113</strain>
    </source>
</reference>
<name>A0A5M6I8T8_9PROT</name>
<feature type="domain" description="Phasin" evidence="2">
    <location>
        <begin position="29"/>
        <end position="126"/>
    </location>
</feature>
<evidence type="ECO:0000313" key="3">
    <source>
        <dbReference type="EMBL" id="KAA5604680.1"/>
    </source>
</evidence>
<dbReference type="Proteomes" id="UP000324065">
    <property type="component" value="Unassembled WGS sequence"/>
</dbReference>
<evidence type="ECO:0000259" key="2">
    <source>
        <dbReference type="Pfam" id="PF09361"/>
    </source>
</evidence>
<evidence type="ECO:0000313" key="4">
    <source>
        <dbReference type="Proteomes" id="UP000324065"/>
    </source>
</evidence>
<dbReference type="InterPro" id="IPR018968">
    <property type="entry name" value="Phasin"/>
</dbReference>